<keyword evidence="1" id="KW-0812">Transmembrane</keyword>
<name>A0A5C4VTG8_9ACTN</name>
<keyword evidence="1" id="KW-0472">Membrane</keyword>
<feature type="transmembrane region" description="Helical" evidence="1">
    <location>
        <begin position="41"/>
        <end position="64"/>
    </location>
</feature>
<evidence type="ECO:0000256" key="1">
    <source>
        <dbReference type="SAM" id="Phobius"/>
    </source>
</evidence>
<gene>
    <name evidence="2" type="ORF">FHP29_14380</name>
</gene>
<dbReference type="OrthoDB" id="5111891at2"/>
<sequence length="112" mass="12394">MLTAIGDISVGGSWVQIPTGRFPIKGSVWTVQDFSRNEEKISTVGIVLAVLFIWLCFLSLLFLLMKERRVTGHVQVTVQGQGFHHSTMIPAVSAQTFFQVSQQVNYVRGLAA</sequence>
<organism evidence="2 3">
    <name type="scientific">Nocardioides albidus</name>
    <dbReference type="NCBI Taxonomy" id="1517589"/>
    <lineage>
        <taxon>Bacteria</taxon>
        <taxon>Bacillati</taxon>
        <taxon>Actinomycetota</taxon>
        <taxon>Actinomycetes</taxon>
        <taxon>Propionibacteriales</taxon>
        <taxon>Nocardioidaceae</taxon>
        <taxon>Nocardioides</taxon>
    </lineage>
</organism>
<evidence type="ECO:0000313" key="3">
    <source>
        <dbReference type="Proteomes" id="UP000313231"/>
    </source>
</evidence>
<accession>A0A5C4VTG8</accession>
<comment type="caution">
    <text evidence="2">The sequence shown here is derived from an EMBL/GenBank/DDBJ whole genome shotgun (WGS) entry which is preliminary data.</text>
</comment>
<keyword evidence="3" id="KW-1185">Reference proteome</keyword>
<evidence type="ECO:0000313" key="2">
    <source>
        <dbReference type="EMBL" id="TNM38696.1"/>
    </source>
</evidence>
<protein>
    <submittedName>
        <fullName evidence="2">Uncharacterized protein</fullName>
    </submittedName>
</protein>
<reference evidence="2 3" key="1">
    <citation type="journal article" date="2016" name="Int. J. Syst. Evol. Microbiol.">
        <title>Nocardioides albidus sp. nov., an actinobacterium isolated from garden soil.</title>
        <authorList>
            <person name="Singh H."/>
            <person name="Du J."/>
            <person name="Trinh H."/>
            <person name="Won K."/>
            <person name="Yang J.E."/>
            <person name="Yin C."/>
            <person name="Kook M."/>
            <person name="Yi T.H."/>
        </authorList>
    </citation>
    <scope>NUCLEOTIDE SEQUENCE [LARGE SCALE GENOMIC DNA]</scope>
    <source>
        <strain evidence="2 3">CCTCC AB 2015297</strain>
    </source>
</reference>
<dbReference type="Proteomes" id="UP000313231">
    <property type="component" value="Unassembled WGS sequence"/>
</dbReference>
<dbReference type="EMBL" id="VDMP01000025">
    <property type="protein sequence ID" value="TNM38696.1"/>
    <property type="molecule type" value="Genomic_DNA"/>
</dbReference>
<proteinExistence type="predicted"/>
<keyword evidence="1" id="KW-1133">Transmembrane helix</keyword>
<dbReference type="AlphaFoldDB" id="A0A5C4VTG8"/>